<organism evidence="2 3">
    <name type="scientific">Ficus carica</name>
    <name type="common">Common fig</name>
    <dbReference type="NCBI Taxonomy" id="3494"/>
    <lineage>
        <taxon>Eukaryota</taxon>
        <taxon>Viridiplantae</taxon>
        <taxon>Streptophyta</taxon>
        <taxon>Embryophyta</taxon>
        <taxon>Tracheophyta</taxon>
        <taxon>Spermatophyta</taxon>
        <taxon>Magnoliopsida</taxon>
        <taxon>eudicotyledons</taxon>
        <taxon>Gunneridae</taxon>
        <taxon>Pentapetalae</taxon>
        <taxon>rosids</taxon>
        <taxon>fabids</taxon>
        <taxon>Rosales</taxon>
        <taxon>Moraceae</taxon>
        <taxon>Ficeae</taxon>
        <taxon>Ficus</taxon>
    </lineage>
</organism>
<feature type="region of interest" description="Disordered" evidence="1">
    <location>
        <begin position="1"/>
        <end position="22"/>
    </location>
</feature>
<proteinExistence type="predicted"/>
<accession>A0AA88AAV4</accession>
<comment type="caution">
    <text evidence="2">The sequence shown here is derived from an EMBL/GenBank/DDBJ whole genome shotgun (WGS) entry which is preliminary data.</text>
</comment>
<evidence type="ECO:0000313" key="2">
    <source>
        <dbReference type="EMBL" id="GMN47482.1"/>
    </source>
</evidence>
<dbReference type="EMBL" id="BTGU01000025">
    <property type="protein sequence ID" value="GMN47482.1"/>
    <property type="molecule type" value="Genomic_DNA"/>
</dbReference>
<dbReference type="Proteomes" id="UP001187192">
    <property type="component" value="Unassembled WGS sequence"/>
</dbReference>
<sequence>MATITCDSRSRPPNLATSFDRQDTSTLTLVDRKYKLLVRLGRDHDRDLTSSPWGSRHSRSNCHCHIAKILRPSSSLCRERGGDSKNGERERDIIEKGERVKREKGVKLEMSKPILVE</sequence>
<evidence type="ECO:0000313" key="3">
    <source>
        <dbReference type="Proteomes" id="UP001187192"/>
    </source>
</evidence>
<evidence type="ECO:0000256" key="1">
    <source>
        <dbReference type="SAM" id="MobiDB-lite"/>
    </source>
</evidence>
<protein>
    <submittedName>
        <fullName evidence="2">Uncharacterized protein</fullName>
    </submittedName>
</protein>
<reference evidence="2" key="1">
    <citation type="submission" date="2023-07" db="EMBL/GenBank/DDBJ databases">
        <title>draft genome sequence of fig (Ficus carica).</title>
        <authorList>
            <person name="Takahashi T."/>
            <person name="Nishimura K."/>
        </authorList>
    </citation>
    <scope>NUCLEOTIDE SEQUENCE</scope>
</reference>
<keyword evidence="3" id="KW-1185">Reference proteome</keyword>
<name>A0AA88AAV4_FICCA</name>
<gene>
    <name evidence="2" type="ORF">TIFTF001_016664</name>
</gene>
<feature type="region of interest" description="Disordered" evidence="1">
    <location>
        <begin position="75"/>
        <end position="104"/>
    </location>
</feature>
<feature type="compositionally biased region" description="Basic and acidic residues" evidence="1">
    <location>
        <begin position="77"/>
        <end position="104"/>
    </location>
</feature>
<dbReference type="AlphaFoldDB" id="A0AA88AAV4"/>